<dbReference type="STRING" id="1654360.EA58_20650"/>
<keyword evidence="1" id="KW-0472">Membrane</keyword>
<dbReference type="AlphaFoldDB" id="A0A066RR50"/>
<keyword evidence="3" id="KW-1185">Reference proteome</keyword>
<organism evidence="2 3">
    <name type="scientific">Photobacterium galatheae</name>
    <dbReference type="NCBI Taxonomy" id="1654360"/>
    <lineage>
        <taxon>Bacteria</taxon>
        <taxon>Pseudomonadati</taxon>
        <taxon>Pseudomonadota</taxon>
        <taxon>Gammaproteobacteria</taxon>
        <taxon>Vibrionales</taxon>
        <taxon>Vibrionaceae</taxon>
        <taxon>Photobacterium</taxon>
    </lineage>
</organism>
<feature type="transmembrane region" description="Helical" evidence="1">
    <location>
        <begin position="177"/>
        <end position="195"/>
    </location>
</feature>
<accession>A0A066RR50</accession>
<dbReference type="OrthoDB" id="5918815at2"/>
<sequence length="216" mass="24705">MSVAEIEDQRTIRELQTIFKHGYDKKVNAEKCISECNQGFQTLKSNSQSALNYAQTFQSSQLSQQIDSMKSSGQTPKTLDDPKLIELKQSLNAFFEQCDKMKPQAFKVSKLDSISEHPKGVLLKDEQFSLLTKEDERIAKQFEDIAEPVKNAHQQRAILGEQIETERQRVSKNRRSIRNIIIVLLLCTGGSLFALKAKDPQLFEHYVNLVKDMINK</sequence>
<dbReference type="EMBL" id="JMIB01000043">
    <property type="protein sequence ID" value="KDM89863.1"/>
    <property type="molecule type" value="Genomic_DNA"/>
</dbReference>
<comment type="caution">
    <text evidence="2">The sequence shown here is derived from an EMBL/GenBank/DDBJ whole genome shotgun (WGS) entry which is preliminary data.</text>
</comment>
<evidence type="ECO:0000313" key="3">
    <source>
        <dbReference type="Proteomes" id="UP000027192"/>
    </source>
</evidence>
<name>A0A066RR50_9GAMM</name>
<gene>
    <name evidence="2" type="ORF">EA58_20650</name>
</gene>
<evidence type="ECO:0000256" key="1">
    <source>
        <dbReference type="SAM" id="Phobius"/>
    </source>
</evidence>
<reference evidence="2 3" key="1">
    <citation type="submission" date="2014-04" db="EMBL/GenBank/DDBJ databases">
        <title>Draft genome sequence of Photobacterium halotolerans S2753: a solonamide, ngercheumicin and holomycin producer.</title>
        <authorList>
            <person name="Machado H.R."/>
            <person name="Gram L."/>
        </authorList>
    </citation>
    <scope>NUCLEOTIDE SEQUENCE [LARGE SCALE GENOMIC DNA]</scope>
    <source>
        <strain evidence="2 3">S2753</strain>
    </source>
</reference>
<dbReference type="Proteomes" id="UP000027192">
    <property type="component" value="Unassembled WGS sequence"/>
</dbReference>
<keyword evidence="1" id="KW-1133">Transmembrane helix</keyword>
<evidence type="ECO:0000313" key="2">
    <source>
        <dbReference type="EMBL" id="KDM89863.1"/>
    </source>
</evidence>
<proteinExistence type="predicted"/>
<dbReference type="RefSeq" id="WP_036756923.1">
    <property type="nucleotide sequence ID" value="NZ_JAGSGC010000018.1"/>
</dbReference>
<keyword evidence="1" id="KW-0812">Transmembrane</keyword>
<protein>
    <submittedName>
        <fullName evidence="2">Uncharacterized protein</fullName>
    </submittedName>
</protein>